<evidence type="ECO:0000313" key="3">
    <source>
        <dbReference type="EMBL" id="ADL25324.1"/>
    </source>
</evidence>
<dbReference type="Proteomes" id="UP000001497">
    <property type="component" value="Chromosome"/>
</dbReference>
<dbReference type="EMBL" id="CP001792">
    <property type="protein sequence ID" value="ACX75148.1"/>
    <property type="molecule type" value="Genomic_DNA"/>
</dbReference>
<evidence type="ECO:0000259" key="1">
    <source>
        <dbReference type="Pfam" id="PF01926"/>
    </source>
</evidence>
<dbReference type="CDD" id="cd00882">
    <property type="entry name" value="Ras_like_GTPase"/>
    <property type="match status" value="1"/>
</dbReference>
<dbReference type="OrthoDB" id="9255830at2"/>
<dbReference type="eggNOG" id="COG3596">
    <property type="taxonomic scope" value="Bacteria"/>
</dbReference>
<evidence type="ECO:0000313" key="4">
    <source>
        <dbReference type="Proteomes" id="UP000000517"/>
    </source>
</evidence>
<dbReference type="AlphaFoldDB" id="C9RRG2"/>
<accession>C9RRG2</accession>
<dbReference type="Pfam" id="PF01926">
    <property type="entry name" value="MMR_HSR1"/>
    <property type="match status" value="1"/>
</dbReference>
<sequence>MTYNTNNMEFVTKMEHDIEASGLPDAVKHKLLANLLLLKSKKVNLLITGATGCGKSSTINALFNADVSKVGVGVDPETMEIEKYELGNLVLWDSPGLGDGKEADNRHAKNLTAKLLERDADGNPLIDLVLVILDGSSRDMGTSFELISNVIVPNLGEDKSRILVAINQADMAMKGRGWDRVNNRPEPALEQFLQEKVESVRRRIKESTGVDVEPIYYSAGYKDGDAPQRPYNLTKLLYQIVHYTPKEKRTIYANNINRDREMWKDDDELKDYRNSILDDIVESISDCAETGAEIGESLGGLFGSAGRTVGRVAGRVVGGAFGAVKSIAKSFFGGLFGW</sequence>
<keyword evidence="5" id="KW-1185">Reference proteome</keyword>
<protein>
    <submittedName>
        <fullName evidence="2">GTP-binding protein HSR1-related protein</fullName>
    </submittedName>
</protein>
<dbReference type="Gene3D" id="3.40.50.300">
    <property type="entry name" value="P-loop containing nucleotide triphosphate hydrolases"/>
    <property type="match status" value="1"/>
</dbReference>
<gene>
    <name evidence="2" type="ordered locus">Fisuc_1551</name>
    <name evidence="3" type="ordered locus">FSU_2035</name>
</gene>
<dbReference type="KEGG" id="fsu:Fisuc_1551"/>
<dbReference type="EMBL" id="CP002158">
    <property type="protein sequence ID" value="ADL25324.1"/>
    <property type="molecule type" value="Genomic_DNA"/>
</dbReference>
<evidence type="ECO:0000313" key="5">
    <source>
        <dbReference type="Proteomes" id="UP000001497"/>
    </source>
</evidence>
<dbReference type="InterPro" id="IPR027417">
    <property type="entry name" value="P-loop_NTPase"/>
</dbReference>
<dbReference type="HOGENOM" id="CLU_072496_0_0_0"/>
<dbReference type="InterPro" id="IPR006073">
    <property type="entry name" value="GTP-bd"/>
</dbReference>
<dbReference type="PATRIC" id="fig|59374.8.peg.1955"/>
<proteinExistence type="predicted"/>
<feature type="domain" description="G" evidence="1">
    <location>
        <begin position="46"/>
        <end position="140"/>
    </location>
</feature>
<evidence type="ECO:0000313" key="2">
    <source>
        <dbReference type="EMBL" id="ACX75148.1"/>
    </source>
</evidence>
<reference evidence="3" key="3">
    <citation type="submission" date="2010-08" db="EMBL/GenBank/DDBJ databases">
        <authorList>
            <person name="Durkin A.S."/>
            <person name="Nelson K.E."/>
            <person name="Morrison M."/>
            <person name="Forsberg C.W."/>
            <person name="Wilson D.B."/>
            <person name="Russell J.B."/>
            <person name="Cann I.K.O."/>
            <person name="Mackie R.I."/>
            <person name="White B.A."/>
        </authorList>
    </citation>
    <scope>NUCLEOTIDE SEQUENCE</scope>
    <source>
        <strain evidence="3">S85</strain>
    </source>
</reference>
<name>C9RRG2_FIBSS</name>
<reference evidence="2 5" key="1">
    <citation type="submission" date="2009-10" db="EMBL/GenBank/DDBJ databases">
        <title>Complete sequence of Fibrobacter succinogenes subsp. succinogenes S85.</title>
        <authorList>
            <consortium name="US DOE Joint Genome Institute"/>
            <person name="Lucas S."/>
            <person name="Copeland A."/>
            <person name="Lapidus A."/>
            <person name="Glavina del Rio T."/>
            <person name="Tice H."/>
            <person name="Bruce D."/>
            <person name="Goodwin L."/>
            <person name="Pitluck S."/>
            <person name="Chertkov O."/>
            <person name="Detter J.C."/>
            <person name="Han C."/>
            <person name="Tapia R."/>
            <person name="Larimer F."/>
            <person name="Land M."/>
            <person name="Hauser L."/>
            <person name="Kyrpides N."/>
            <person name="Mikhailova N."/>
            <person name="Weimer P.J."/>
            <person name="Stevenson D.M."/>
            <person name="Boyum J."/>
            <person name="Brumm P.I."/>
            <person name="Mead D."/>
        </authorList>
    </citation>
    <scope>NUCLEOTIDE SEQUENCE [LARGE SCALE GENOMIC DNA]</scope>
    <source>
        <strain evidence="5">ATCC 19169 / S85</strain>
        <strain evidence="2">S85</strain>
    </source>
</reference>
<dbReference type="RefSeq" id="WP_014546236.1">
    <property type="nucleotide sequence ID" value="NC_013410.1"/>
</dbReference>
<dbReference type="SUPFAM" id="SSF52540">
    <property type="entry name" value="P-loop containing nucleoside triphosphate hydrolases"/>
    <property type="match status" value="1"/>
</dbReference>
<dbReference type="Proteomes" id="UP000000517">
    <property type="component" value="Chromosome"/>
</dbReference>
<organism evidence="3 4">
    <name type="scientific">Fibrobacter succinogenes (strain ATCC 19169 / S85)</name>
    <dbReference type="NCBI Taxonomy" id="59374"/>
    <lineage>
        <taxon>Bacteria</taxon>
        <taxon>Pseudomonadati</taxon>
        <taxon>Fibrobacterota</taxon>
        <taxon>Fibrobacteria</taxon>
        <taxon>Fibrobacterales</taxon>
        <taxon>Fibrobacteraceae</taxon>
        <taxon>Fibrobacter</taxon>
    </lineage>
</organism>
<dbReference type="GO" id="GO:0005525">
    <property type="term" value="F:GTP binding"/>
    <property type="evidence" value="ECO:0007669"/>
    <property type="project" value="InterPro"/>
</dbReference>
<dbReference type="KEGG" id="fsc:FSU_2035"/>
<reference evidence="4" key="2">
    <citation type="submission" date="2010-08" db="EMBL/GenBank/DDBJ databases">
        <title>Complete sequence of Fibrobacter succinogenes subsp. succinogenes S85.</title>
        <authorList>
            <person name="Durkin A.S."/>
            <person name="Nelson K.E."/>
            <person name="Morrison M."/>
            <person name="Forsberg C.W."/>
            <person name="Wilson D.B."/>
            <person name="Russell J.B."/>
            <person name="Cann I.K.O."/>
            <person name="Mackie R.I."/>
            <person name="White B.A."/>
        </authorList>
    </citation>
    <scope>NUCLEOTIDE SEQUENCE [LARGE SCALE GENOMIC DNA]</scope>
    <source>
        <strain evidence="4">ATCC 19169 / S85</strain>
    </source>
</reference>